<feature type="transmembrane region" description="Helical" evidence="1">
    <location>
        <begin position="46"/>
        <end position="72"/>
    </location>
</feature>
<proteinExistence type="predicted"/>
<sequence>MLKGDRPLETQRNLTREMLNKVPAVTLAFWVIKIMATTVGETAADFLIFNIGLGLVMTSLIMGALLLIVLFYQLRLREYVPTSYWLVVVLVSIVGTLVSDYLVDDLGISLVTTTILFGSGLAAVFAAWYASEKTLSIHSIFTTKRELFYWAAILFTFALGTSAGDLVAESVGLGYGTSAVIFGALIAFVYLGYRLGVGAVLAFWVAYILTRPFGASMGDLLSQPVGNGGLGLGTTGTSALFLVTIAGLVTYLTITRADRIKTSQVVEVDA</sequence>
<feature type="transmembrane region" description="Helical" evidence="1">
    <location>
        <begin position="147"/>
        <end position="167"/>
    </location>
</feature>
<feature type="transmembrane region" description="Helical" evidence="1">
    <location>
        <begin position="173"/>
        <end position="193"/>
    </location>
</feature>
<feature type="transmembrane region" description="Helical" evidence="1">
    <location>
        <begin position="84"/>
        <end position="102"/>
    </location>
</feature>
<organism evidence="2 3">
    <name type="scientific">Aurantimonas coralicida</name>
    <dbReference type="NCBI Taxonomy" id="182270"/>
    <lineage>
        <taxon>Bacteria</taxon>
        <taxon>Pseudomonadati</taxon>
        <taxon>Pseudomonadota</taxon>
        <taxon>Alphaproteobacteria</taxon>
        <taxon>Hyphomicrobiales</taxon>
        <taxon>Aurantimonadaceae</taxon>
        <taxon>Aurantimonas</taxon>
    </lineage>
</organism>
<feature type="transmembrane region" description="Helical" evidence="1">
    <location>
        <begin position="230"/>
        <end position="254"/>
    </location>
</feature>
<evidence type="ECO:0008006" key="4">
    <source>
        <dbReference type="Google" id="ProtNLM"/>
    </source>
</evidence>
<keyword evidence="1" id="KW-0812">Transmembrane</keyword>
<dbReference type="InterPro" id="IPR007136">
    <property type="entry name" value="DUF347"/>
</dbReference>
<keyword evidence="1" id="KW-1133">Transmembrane helix</keyword>
<gene>
    <name evidence="2" type="ORF">ENH89_22390</name>
</gene>
<name>A0A9C9NKM8_9HYPH</name>
<evidence type="ECO:0000313" key="2">
    <source>
        <dbReference type="EMBL" id="HEU03013.1"/>
    </source>
</evidence>
<feature type="transmembrane region" description="Helical" evidence="1">
    <location>
        <begin position="200"/>
        <end position="218"/>
    </location>
</feature>
<evidence type="ECO:0000313" key="3">
    <source>
        <dbReference type="Proteomes" id="UP000885680"/>
    </source>
</evidence>
<accession>A0A9C9NKM8</accession>
<reference evidence="2" key="1">
    <citation type="journal article" date="2020" name="mSystems">
        <title>Genome- and Community-Level Interaction Insights into Carbon Utilization and Element Cycling Functions of Hydrothermarchaeota in Hydrothermal Sediment.</title>
        <authorList>
            <person name="Zhou Z."/>
            <person name="Liu Y."/>
            <person name="Xu W."/>
            <person name="Pan J."/>
            <person name="Luo Z.H."/>
            <person name="Li M."/>
        </authorList>
    </citation>
    <scope>NUCLEOTIDE SEQUENCE</scope>
    <source>
        <strain evidence="2">HyVt-347</strain>
    </source>
</reference>
<feature type="transmembrane region" description="Helical" evidence="1">
    <location>
        <begin position="108"/>
        <end position="127"/>
    </location>
</feature>
<keyword evidence="1" id="KW-0472">Membrane</keyword>
<dbReference type="Proteomes" id="UP000885680">
    <property type="component" value="Unassembled WGS sequence"/>
</dbReference>
<comment type="caution">
    <text evidence="2">The sequence shown here is derived from an EMBL/GenBank/DDBJ whole genome shotgun (WGS) entry which is preliminary data.</text>
</comment>
<dbReference type="EMBL" id="DRGN01000317">
    <property type="protein sequence ID" value="HEU03013.1"/>
    <property type="molecule type" value="Genomic_DNA"/>
</dbReference>
<feature type="transmembrane region" description="Helical" evidence="1">
    <location>
        <begin position="21"/>
        <end position="40"/>
    </location>
</feature>
<protein>
    <recommendedName>
        <fullName evidence="4">Membrane-anchored protein</fullName>
    </recommendedName>
</protein>
<dbReference type="AlphaFoldDB" id="A0A9C9NKM8"/>
<evidence type="ECO:0000256" key="1">
    <source>
        <dbReference type="SAM" id="Phobius"/>
    </source>
</evidence>
<dbReference type="Pfam" id="PF03988">
    <property type="entry name" value="DUF347"/>
    <property type="match status" value="4"/>
</dbReference>